<dbReference type="SUPFAM" id="SSF56784">
    <property type="entry name" value="HAD-like"/>
    <property type="match status" value="1"/>
</dbReference>
<keyword evidence="2" id="KW-1185">Reference proteome</keyword>
<dbReference type="PANTHER" id="PTHR46191:SF2">
    <property type="entry name" value="HALOACID DEHALOGENASE-LIKE HYDROLASE DOMAIN-CONTAINING PROTEIN 3"/>
    <property type="match status" value="1"/>
</dbReference>
<accession>A0A7D7LB24</accession>
<dbReference type="AlphaFoldDB" id="A0A7D7LB24"/>
<name>A0A7D7LB24_9NOSO</name>
<gene>
    <name evidence="1" type="ORF">HUN01_02160</name>
</gene>
<dbReference type="InterPro" id="IPR006439">
    <property type="entry name" value="HAD-SF_hydro_IA"/>
</dbReference>
<dbReference type="PANTHER" id="PTHR46191">
    <property type="match status" value="1"/>
</dbReference>
<keyword evidence="1" id="KW-0614">Plasmid</keyword>
<dbReference type="InterPro" id="IPR051828">
    <property type="entry name" value="HAD-like_hydrolase_domain"/>
</dbReference>
<dbReference type="EMBL" id="CP054697">
    <property type="protein sequence ID" value="QMS86431.1"/>
    <property type="molecule type" value="Genomic_DNA"/>
</dbReference>
<dbReference type="Gene3D" id="3.40.50.1000">
    <property type="entry name" value="HAD superfamily/HAD-like"/>
    <property type="match status" value="1"/>
</dbReference>
<dbReference type="Proteomes" id="UP000514713">
    <property type="component" value="Plasmid pNe_5"/>
</dbReference>
<evidence type="ECO:0000313" key="1">
    <source>
        <dbReference type="EMBL" id="QMS86431.1"/>
    </source>
</evidence>
<dbReference type="InterPro" id="IPR036412">
    <property type="entry name" value="HAD-like_sf"/>
</dbReference>
<protein>
    <submittedName>
        <fullName evidence="1">HAD family hydrolase</fullName>
    </submittedName>
</protein>
<dbReference type="Pfam" id="PF13419">
    <property type="entry name" value="HAD_2"/>
    <property type="match status" value="1"/>
</dbReference>
<dbReference type="InterPro" id="IPR023214">
    <property type="entry name" value="HAD_sf"/>
</dbReference>
<proteinExistence type="predicted"/>
<dbReference type="InterPro" id="IPR044924">
    <property type="entry name" value="HAD-SF_hydro_IA_REG-2-like_cap"/>
</dbReference>
<dbReference type="SFLD" id="SFLDS00003">
    <property type="entry name" value="Haloacid_Dehalogenase"/>
    <property type="match status" value="1"/>
</dbReference>
<dbReference type="GO" id="GO:0016787">
    <property type="term" value="F:hydrolase activity"/>
    <property type="evidence" value="ECO:0007669"/>
    <property type="project" value="UniProtKB-KW"/>
</dbReference>
<reference evidence="2" key="1">
    <citation type="submission" date="2020-06" db="EMBL/GenBank/DDBJ databases">
        <title>Nostoc edaphicum CCNP1411 genome.</title>
        <authorList>
            <person name="Fidor A."/>
            <person name="Grabski M."/>
            <person name="Gawor J."/>
            <person name="Gromadka R."/>
            <person name="Wegrzyn G."/>
            <person name="Mazur-Marzec H."/>
        </authorList>
    </citation>
    <scope>NUCLEOTIDE SEQUENCE [LARGE SCALE GENOMIC DNA]</scope>
    <source>
        <strain evidence="2">CCNP1411</strain>
        <plasmid evidence="2">pne_5</plasmid>
    </source>
</reference>
<dbReference type="NCBIfam" id="TIGR01549">
    <property type="entry name" value="HAD-SF-IA-v1"/>
    <property type="match status" value="1"/>
</dbReference>
<keyword evidence="1" id="KW-0378">Hydrolase</keyword>
<dbReference type="SFLD" id="SFLDG01129">
    <property type="entry name" value="C1.5:_HAD__Beta-PGM__Phosphata"/>
    <property type="match status" value="1"/>
</dbReference>
<dbReference type="InterPro" id="IPR041492">
    <property type="entry name" value="HAD_2"/>
</dbReference>
<dbReference type="Gene3D" id="1.10.150.720">
    <property type="entry name" value="Haloacid dehalogenase-like hydrolase"/>
    <property type="match status" value="1"/>
</dbReference>
<dbReference type="RefSeq" id="WP_181927452.1">
    <property type="nucleotide sequence ID" value="NZ_CP054697.1"/>
</dbReference>
<dbReference type="KEGG" id="ned:HUN01_02160"/>
<sequence>MKYLFWDFDHTLGYRDGMWSETLHSILQHHGIHNIDVEDIRPFVNIGFTWHSPETPHSLLLNGKTWWEYMNEYFAEIYEKVGINRTQAIKYASQVQNEYKDLEKWHLYDDVISTLQDAITNNYKNIILSNHIPELHEIIDKLNITKYFEGIYTSGKIGHEKPSLKFYDYVINDLNIEKKECVMIGDSYHADIAGALRADIQAILVRKPNDKNYKLYSQDFREILKIIRKISTI</sequence>
<geneLocation type="plasmid" evidence="2">
    <name>pne_5</name>
</geneLocation>
<organism evidence="1 2">
    <name type="scientific">Nostoc edaphicum CCNP1411</name>
    <dbReference type="NCBI Taxonomy" id="1472755"/>
    <lineage>
        <taxon>Bacteria</taxon>
        <taxon>Bacillati</taxon>
        <taxon>Cyanobacteriota</taxon>
        <taxon>Cyanophyceae</taxon>
        <taxon>Nostocales</taxon>
        <taxon>Nostocaceae</taxon>
        <taxon>Nostoc</taxon>
    </lineage>
</organism>
<evidence type="ECO:0000313" key="2">
    <source>
        <dbReference type="Proteomes" id="UP000514713"/>
    </source>
</evidence>